<evidence type="ECO:0000313" key="1">
    <source>
        <dbReference type="EMBL" id="MBD1259069.1"/>
    </source>
</evidence>
<dbReference type="Pfam" id="PF13385">
    <property type="entry name" value="Laminin_G_3"/>
    <property type="match status" value="2"/>
</dbReference>
<dbReference type="InterPro" id="IPR013783">
    <property type="entry name" value="Ig-like_fold"/>
</dbReference>
<sequence>MRNSIKSLLFVLGLLVVSCEDGIDPLTYVDPGEDVTAPQITINSPTDGMNIKVFEEVTTLDVSIEVTDDIEIKDISVTLDNSEIASFNNFLDYRRAIEEFTYDNLENGDHTLTVTASDLDGKTSTSSVVFSKEPPYTPLFDGESFYMAFDGDYRDQIGFKLATETGTPGFENPGYEGIGAYLGATDSYLSFPAEGLLSNAFSASFWYKVDADPDRAGILVVGDDADDRLQGFRVFREASGDDQRIKMNVGTGVGESWNDGGLINPSSTEWVHITVTISNTKNTIYFNGVEVNSSDMSAPIDWTGCEEFTIGSGGPTFDYWGHLSDNSAIDELRFFNKELSVEEVVNIYGGELEEEYHGSTLYIPFDGSNTDLVNNTVPTIVGAPGFAGEGKVGTNAYAGATDSYLTLPITGLFGNGFSGAFWYKVSADADRAGILTVAPPMIGTDNDLSAGFRLFREGSTDEQRIKLHVGAVEDNVWNDGDVIDVTAGEWVHIAFTVSDTETQIYFNGTAVANSGDMTGKTMNWENCSILSIGSGAPNFIGWNHLSDTSYIDELYLFDRVLTSDEIQDLME</sequence>
<dbReference type="GO" id="GO:0030246">
    <property type="term" value="F:carbohydrate binding"/>
    <property type="evidence" value="ECO:0007669"/>
    <property type="project" value="UniProtKB-KW"/>
</dbReference>
<evidence type="ECO:0000313" key="2">
    <source>
        <dbReference type="EMBL" id="PWK24625.1"/>
    </source>
</evidence>
<keyword evidence="4" id="KW-1185">Reference proteome</keyword>
<proteinExistence type="predicted"/>
<keyword evidence="2" id="KW-0430">Lectin</keyword>
<gene>
    <name evidence="1" type="ORF">HZY62_00590</name>
    <name evidence="2" type="ORF">LX92_00989</name>
</gene>
<dbReference type="RefSeq" id="WP_109649180.1">
    <property type="nucleotide sequence ID" value="NZ_JACWLN010000001.1"/>
</dbReference>
<dbReference type="Pfam" id="PF17957">
    <property type="entry name" value="Big_7"/>
    <property type="match status" value="1"/>
</dbReference>
<dbReference type="SUPFAM" id="SSF49899">
    <property type="entry name" value="Concanavalin A-like lectins/glucanases"/>
    <property type="match status" value="2"/>
</dbReference>
<organism evidence="2 3">
    <name type="scientific">Maribacter polysiphoniae</name>
    <dbReference type="NCBI Taxonomy" id="429344"/>
    <lineage>
        <taxon>Bacteria</taxon>
        <taxon>Pseudomonadati</taxon>
        <taxon>Bacteroidota</taxon>
        <taxon>Flavobacteriia</taxon>
        <taxon>Flavobacteriales</taxon>
        <taxon>Flavobacteriaceae</taxon>
        <taxon>Maribacter</taxon>
    </lineage>
</organism>
<dbReference type="AlphaFoldDB" id="A0A316E3K0"/>
<dbReference type="PANTHER" id="PTHR42535">
    <property type="entry name" value="OOKINETE PROTEIN, PUTATIVE-RELATED"/>
    <property type="match status" value="1"/>
</dbReference>
<dbReference type="GO" id="GO:0004553">
    <property type="term" value="F:hydrolase activity, hydrolyzing O-glycosyl compounds"/>
    <property type="evidence" value="ECO:0007669"/>
    <property type="project" value="UniProtKB-ARBA"/>
</dbReference>
<accession>A0A316E3K0</accession>
<dbReference type="Gene3D" id="2.60.120.200">
    <property type="match status" value="2"/>
</dbReference>
<name>A0A316E3K0_9FLAO</name>
<reference evidence="1 4" key="2">
    <citation type="submission" date="2020-07" db="EMBL/GenBank/DDBJ databases">
        <title>The draft genome sequence of Maribacter polysiphoniae KCTC 22021.</title>
        <authorList>
            <person name="Mu L."/>
        </authorList>
    </citation>
    <scope>NUCLEOTIDE SEQUENCE [LARGE SCALE GENOMIC DNA]</scope>
    <source>
        <strain evidence="1 4">KCTC 22021</strain>
    </source>
</reference>
<dbReference type="OrthoDB" id="950827at2"/>
<dbReference type="EMBL" id="QGGQ01000002">
    <property type="protein sequence ID" value="PWK24625.1"/>
    <property type="molecule type" value="Genomic_DNA"/>
</dbReference>
<reference evidence="2 3" key="1">
    <citation type="submission" date="2018-05" db="EMBL/GenBank/DDBJ databases">
        <title>Genomic Encyclopedia of Archaeal and Bacterial Type Strains, Phase II (KMG-II): from individual species to whole genera.</title>
        <authorList>
            <person name="Goeker M."/>
        </authorList>
    </citation>
    <scope>NUCLEOTIDE SEQUENCE [LARGE SCALE GENOMIC DNA]</scope>
    <source>
        <strain evidence="2 3">DSM 23514</strain>
    </source>
</reference>
<dbReference type="InterPro" id="IPR013320">
    <property type="entry name" value="ConA-like_dom_sf"/>
</dbReference>
<protein>
    <submittedName>
        <fullName evidence="2">Concanavalin A-like lectin/glucanase superfamily protein</fullName>
    </submittedName>
    <submittedName>
        <fullName evidence="1">LamG domain-containing protein</fullName>
    </submittedName>
</protein>
<comment type="caution">
    <text evidence="2">The sequence shown here is derived from an EMBL/GenBank/DDBJ whole genome shotgun (WGS) entry which is preliminary data.</text>
</comment>
<dbReference type="Gene3D" id="2.60.40.10">
    <property type="entry name" value="Immunoglobulins"/>
    <property type="match status" value="1"/>
</dbReference>
<dbReference type="PROSITE" id="PS51257">
    <property type="entry name" value="PROKAR_LIPOPROTEIN"/>
    <property type="match status" value="1"/>
</dbReference>
<dbReference type="Proteomes" id="UP000651837">
    <property type="component" value="Unassembled WGS sequence"/>
</dbReference>
<evidence type="ECO:0000313" key="3">
    <source>
        <dbReference type="Proteomes" id="UP000245667"/>
    </source>
</evidence>
<dbReference type="GO" id="GO:0005975">
    <property type="term" value="P:carbohydrate metabolic process"/>
    <property type="evidence" value="ECO:0007669"/>
    <property type="project" value="UniProtKB-ARBA"/>
</dbReference>
<evidence type="ECO:0000313" key="4">
    <source>
        <dbReference type="Proteomes" id="UP000651837"/>
    </source>
</evidence>
<dbReference type="EMBL" id="JACWLN010000001">
    <property type="protein sequence ID" value="MBD1259069.1"/>
    <property type="molecule type" value="Genomic_DNA"/>
</dbReference>
<dbReference type="PANTHER" id="PTHR42535:SF2">
    <property type="entry name" value="CHROMOSOME UNDETERMINED SCAFFOLD_146, WHOLE GENOME SHOTGUN SEQUENCE"/>
    <property type="match status" value="1"/>
</dbReference>
<dbReference type="Proteomes" id="UP000245667">
    <property type="component" value="Unassembled WGS sequence"/>
</dbReference>